<feature type="compositionally biased region" description="Basic and acidic residues" evidence="5">
    <location>
        <begin position="34"/>
        <end position="44"/>
    </location>
</feature>
<proteinExistence type="inferred from homology"/>
<dbReference type="GO" id="GO:0016926">
    <property type="term" value="P:protein desumoylation"/>
    <property type="evidence" value="ECO:0007669"/>
    <property type="project" value="TreeGrafter"/>
</dbReference>
<evidence type="ECO:0000259" key="6">
    <source>
        <dbReference type="PROSITE" id="PS50600"/>
    </source>
</evidence>
<dbReference type="EMBL" id="BEGY01000011">
    <property type="protein sequence ID" value="GAX75315.1"/>
    <property type="molecule type" value="Genomic_DNA"/>
</dbReference>
<feature type="region of interest" description="Disordered" evidence="5">
    <location>
        <begin position="22"/>
        <end position="44"/>
    </location>
</feature>
<dbReference type="InterPro" id="IPR003653">
    <property type="entry name" value="Peptidase_C48_C"/>
</dbReference>
<feature type="compositionally biased region" description="Acidic residues" evidence="5">
    <location>
        <begin position="394"/>
        <end position="421"/>
    </location>
</feature>
<dbReference type="PROSITE" id="PS50600">
    <property type="entry name" value="ULP_PROTEASE"/>
    <property type="match status" value="1"/>
</dbReference>
<evidence type="ECO:0000256" key="5">
    <source>
        <dbReference type="SAM" id="MobiDB-lite"/>
    </source>
</evidence>
<evidence type="ECO:0000313" key="7">
    <source>
        <dbReference type="EMBL" id="GAX75315.1"/>
    </source>
</evidence>
<evidence type="ECO:0000313" key="8">
    <source>
        <dbReference type="Proteomes" id="UP000232323"/>
    </source>
</evidence>
<dbReference type="GO" id="GO:0005634">
    <property type="term" value="C:nucleus"/>
    <property type="evidence" value="ECO:0007669"/>
    <property type="project" value="TreeGrafter"/>
</dbReference>
<evidence type="ECO:0000256" key="1">
    <source>
        <dbReference type="ARBA" id="ARBA00005234"/>
    </source>
</evidence>
<dbReference type="InterPro" id="IPR038765">
    <property type="entry name" value="Papain-like_cys_pep_sf"/>
</dbReference>
<evidence type="ECO:0000256" key="3">
    <source>
        <dbReference type="ARBA" id="ARBA00022801"/>
    </source>
</evidence>
<comment type="similarity">
    <text evidence="1">Belongs to the peptidase C48 family.</text>
</comment>
<organism evidence="7 8">
    <name type="scientific">Chlamydomonas eustigma</name>
    <dbReference type="NCBI Taxonomy" id="1157962"/>
    <lineage>
        <taxon>Eukaryota</taxon>
        <taxon>Viridiplantae</taxon>
        <taxon>Chlorophyta</taxon>
        <taxon>core chlorophytes</taxon>
        <taxon>Chlorophyceae</taxon>
        <taxon>CS clade</taxon>
        <taxon>Chlamydomonadales</taxon>
        <taxon>Chlamydomonadaceae</taxon>
        <taxon>Chlamydomonas</taxon>
    </lineage>
</organism>
<feature type="compositionally biased region" description="Basic and acidic residues" evidence="5">
    <location>
        <begin position="422"/>
        <end position="439"/>
    </location>
</feature>
<dbReference type="Proteomes" id="UP000232323">
    <property type="component" value="Unassembled WGS sequence"/>
</dbReference>
<dbReference type="GO" id="GO:0006508">
    <property type="term" value="P:proteolysis"/>
    <property type="evidence" value="ECO:0007669"/>
    <property type="project" value="UniProtKB-KW"/>
</dbReference>
<dbReference type="PANTHER" id="PTHR12606:SF1">
    <property type="entry name" value="UBIQUITIN-LIKE-SPECIFIC PROTEASE 1A"/>
    <property type="match status" value="1"/>
</dbReference>
<dbReference type="Pfam" id="PF02902">
    <property type="entry name" value="Peptidase_C48"/>
    <property type="match status" value="1"/>
</dbReference>
<dbReference type="GO" id="GO:0016929">
    <property type="term" value="F:deSUMOylase activity"/>
    <property type="evidence" value="ECO:0007669"/>
    <property type="project" value="TreeGrafter"/>
</dbReference>
<sequence>MVKFEPLKIFSDFFSSPVFGRKSRKISTEGPGSSDREQEQREEDVKIHFQPPMPSSVGEAALSKEAPNVASGNLTARIHEFKIVYNLFPDMLNADHAKSDIAGQAMVKALDPPLMQLNFTPKINQLSSLPISLKKTAHWNQDKGRYPRTSQKKDLMTSQKYRSGLAQKPVMKDSSMTMSVQQPYQRKVEGFVDLTSEVDDPNFTKRAEEASDMCNVLWKQNQQLGAALRQRIADVRQQSSPSSLSENRSTAAAVPTSSNSYVCQAVSIQQMSEFEKSREEGQALQQNVDQLLNKRFGRGASISVQEDKELQRKALLAAEKALHLREIPFRAQATAARQQQSLQHARAVGTDLLPVRSFEPEVPMLSKMHLESRGTKEASPPTEARDCNVISIDVSDEGEDDAEDEGEEEAEEVEEGEEEADEERRPDDDEWRRGGERQQEAFVVTDEEAQTWKHIHSKQGCNANDLVINYKSFEIPRMKMWCLMDREWLNDEAINIYMTLLQERDTLMRLHPPKGSKPPPKCHFFNSFFLNKLYKEKGEYSYDMVKRWTMPNRLKNHGQVSSNIVKDVELIIVPVNCNNQHWTCAAIDIKSKTLSYYDSFKSMDEVLLNHLAHWLEDEAANKCDNYKLDTSGWKRLAPKNIPQQQNSYDCGMFTIMFAHFLGLGMPFNFRQSDISNLRKKVLHALIKNKIEF</sequence>
<dbReference type="OrthoDB" id="1939479at2759"/>
<protein>
    <recommendedName>
        <fullName evidence="6">Ubiquitin-like protease family profile domain-containing protein</fullName>
    </recommendedName>
</protein>
<accession>A0A250WX01</accession>
<feature type="region of interest" description="Disordered" evidence="5">
    <location>
        <begin position="369"/>
        <end position="442"/>
    </location>
</feature>
<dbReference type="PANTHER" id="PTHR12606">
    <property type="entry name" value="SENTRIN/SUMO-SPECIFIC PROTEASE"/>
    <property type="match status" value="1"/>
</dbReference>
<keyword evidence="3" id="KW-0378">Hydrolase</keyword>
<evidence type="ECO:0000256" key="2">
    <source>
        <dbReference type="ARBA" id="ARBA00022670"/>
    </source>
</evidence>
<feature type="domain" description="Ubiquitin-like protease family profile" evidence="6">
    <location>
        <begin position="473"/>
        <end position="661"/>
    </location>
</feature>
<evidence type="ECO:0000256" key="4">
    <source>
        <dbReference type="ARBA" id="ARBA00022807"/>
    </source>
</evidence>
<keyword evidence="8" id="KW-1185">Reference proteome</keyword>
<name>A0A250WX01_9CHLO</name>
<keyword evidence="4" id="KW-0788">Thiol protease</keyword>
<dbReference type="STRING" id="1157962.A0A250WX01"/>
<keyword evidence="2" id="KW-0645">Protease</keyword>
<reference evidence="7 8" key="1">
    <citation type="submission" date="2017-08" db="EMBL/GenBank/DDBJ databases">
        <title>Acidophilic green algal genome provides insights into adaptation to an acidic environment.</title>
        <authorList>
            <person name="Hirooka S."/>
            <person name="Hirose Y."/>
            <person name="Kanesaki Y."/>
            <person name="Higuchi S."/>
            <person name="Fujiwara T."/>
            <person name="Onuma R."/>
            <person name="Era A."/>
            <person name="Ohbayashi R."/>
            <person name="Uzuka A."/>
            <person name="Nozaki H."/>
            <person name="Yoshikawa H."/>
            <person name="Miyagishima S.Y."/>
        </authorList>
    </citation>
    <scope>NUCLEOTIDE SEQUENCE [LARGE SCALE GENOMIC DNA]</scope>
    <source>
        <strain evidence="7 8">NIES-2499</strain>
    </source>
</reference>
<dbReference type="AlphaFoldDB" id="A0A250WX01"/>
<dbReference type="SUPFAM" id="SSF54001">
    <property type="entry name" value="Cysteine proteinases"/>
    <property type="match status" value="1"/>
</dbReference>
<gene>
    <name evidence="7" type="ORF">CEUSTIGMA_g2760.t1</name>
</gene>
<comment type="caution">
    <text evidence="7">The sequence shown here is derived from an EMBL/GenBank/DDBJ whole genome shotgun (WGS) entry which is preliminary data.</text>
</comment>
<dbReference type="Gene3D" id="3.40.395.10">
    <property type="entry name" value="Adenoviral Proteinase, Chain A"/>
    <property type="match status" value="1"/>
</dbReference>